<organism evidence="10">
    <name type="scientific">Anisakis simplex</name>
    <name type="common">Herring worm</name>
    <dbReference type="NCBI Taxonomy" id="6269"/>
    <lineage>
        <taxon>Eukaryota</taxon>
        <taxon>Metazoa</taxon>
        <taxon>Ecdysozoa</taxon>
        <taxon>Nematoda</taxon>
        <taxon>Chromadorea</taxon>
        <taxon>Rhabditida</taxon>
        <taxon>Spirurina</taxon>
        <taxon>Ascaridomorpha</taxon>
        <taxon>Ascaridoidea</taxon>
        <taxon>Anisakidae</taxon>
        <taxon>Anisakis</taxon>
        <taxon>Anisakis simplex complex</taxon>
    </lineage>
</organism>
<evidence type="ECO:0000256" key="2">
    <source>
        <dbReference type="ARBA" id="ARBA00022692"/>
    </source>
</evidence>
<keyword evidence="3 7" id="KW-0999">Mitochondrion inner membrane</keyword>
<evidence type="ECO:0000313" key="8">
    <source>
        <dbReference type="EMBL" id="VDK46015.1"/>
    </source>
</evidence>
<dbReference type="Proteomes" id="UP000267096">
    <property type="component" value="Unassembled WGS sequence"/>
</dbReference>
<dbReference type="PANTHER" id="PTHR15415:SF7">
    <property type="entry name" value="MICOS COMPLEX SUBUNIT MIC60"/>
    <property type="match status" value="1"/>
</dbReference>
<accession>A0A0M3JVY7</accession>
<dbReference type="AlphaFoldDB" id="A0A0M3JVY7"/>
<evidence type="ECO:0000256" key="3">
    <source>
        <dbReference type="ARBA" id="ARBA00022792"/>
    </source>
</evidence>
<dbReference type="OrthoDB" id="10261039at2759"/>
<protein>
    <recommendedName>
        <fullName evidence="7">MICOS complex subunit MIC60</fullName>
    </recommendedName>
    <alternativeName>
        <fullName evidence="7">Mitofilin</fullName>
    </alternativeName>
</protein>
<evidence type="ECO:0000256" key="6">
    <source>
        <dbReference type="ARBA" id="ARBA00023136"/>
    </source>
</evidence>
<evidence type="ECO:0000256" key="1">
    <source>
        <dbReference type="ARBA" id="ARBA00010877"/>
    </source>
</evidence>
<comment type="subunit">
    <text evidence="7">Component of the mitochondrial contact site and cristae organizing system (MICOS) complex.</text>
</comment>
<comment type="subcellular location">
    <subcellularLocation>
        <location evidence="7">Mitochondrion inner membrane</location>
        <topology evidence="7">Single-pass membrane protein</topology>
    </subcellularLocation>
</comment>
<keyword evidence="5 7" id="KW-0496">Mitochondrion</keyword>
<comment type="similarity">
    <text evidence="1 7">Belongs to the MICOS complex subunit Mic60 family.</text>
</comment>
<evidence type="ECO:0000313" key="9">
    <source>
        <dbReference type="Proteomes" id="UP000267096"/>
    </source>
</evidence>
<evidence type="ECO:0000256" key="7">
    <source>
        <dbReference type="RuleBase" id="RU363000"/>
    </source>
</evidence>
<proteinExistence type="inferred from homology"/>
<dbReference type="PROSITE" id="PS51257">
    <property type="entry name" value="PROKAR_LIPOPROTEIN"/>
    <property type="match status" value="1"/>
</dbReference>
<sequence>MGEGMRTTLVTVGVGGALAYGCYNREFRNEVESKAPWTKCCFDKAEQFLSYPKRKSSESKVTEKNLTKESFKPDFVALKNKELEDALICAIESAESKVRRAKESKLKTIAMTREHAALLKKAVDDRQNGDWLSVEESLKKADSLAKYDRTDEVDARNALDALKKLAYDGKICVYTNDNKLIVLAMETAKKLNKQIDEMNLLAESARARSAVMTQYRVLVEKSRKQFADQLHKISPHIDAQDDKMTNEEAQEVIALTRAEVDALYRQLIEKQLESEQKLASAIDDQRKALSKIAKQDLESEQERVRRTNASKLSPDIMASREAWQKELQERLTRAALAHEQHMQQIDEAVHRERRRHARQIGRSQSKLDAMELALANRSDMDSLNRRLRYCWLACQNLVNSIVYGRQNEDSVERRRFPLAAQLGIIQEAYGKAGFIKLLISLFPNNCIFQGAYTHDDLKQRFKKVENVIRSVAYVHEQRDGPFMYGLSYLRSKLRIEPHNKFSSFDKIDLSTIDINEIMDRAKYFVQRNDLKSAIRLLQLLKGLAASLARDWIRDAREHLEAKMLADAIVAHSTVNGIRTTY</sequence>
<dbReference type="Pfam" id="PF09731">
    <property type="entry name" value="Mitofilin"/>
    <property type="match status" value="1"/>
</dbReference>
<dbReference type="WBParaSite" id="ASIM_0001241201-mRNA-1">
    <property type="protein sequence ID" value="ASIM_0001241201-mRNA-1"/>
    <property type="gene ID" value="ASIM_0001241201"/>
</dbReference>
<evidence type="ECO:0000313" key="10">
    <source>
        <dbReference type="WBParaSite" id="ASIM_0001241201-mRNA-1"/>
    </source>
</evidence>
<name>A0A0M3JVY7_ANISI</name>
<keyword evidence="4" id="KW-1133">Transmembrane helix</keyword>
<comment type="function">
    <text evidence="7">Component of the MICOS complex, a large protein complex of the mitochondrial inner membrane that plays crucial roles in the maintenance of crista junctions, inner membrane architecture, and formation of contact sites to the outer membrane.</text>
</comment>
<dbReference type="PANTHER" id="PTHR15415">
    <property type="entry name" value="MITOFILIN"/>
    <property type="match status" value="1"/>
</dbReference>
<dbReference type="InterPro" id="IPR019133">
    <property type="entry name" value="MIC60"/>
</dbReference>
<evidence type="ECO:0000256" key="5">
    <source>
        <dbReference type="ARBA" id="ARBA00023128"/>
    </source>
</evidence>
<keyword evidence="9" id="KW-1185">Reference proteome</keyword>
<dbReference type="EMBL" id="UYRR01031111">
    <property type="protein sequence ID" value="VDK46015.1"/>
    <property type="molecule type" value="Genomic_DNA"/>
</dbReference>
<reference evidence="8 9" key="2">
    <citation type="submission" date="2018-11" db="EMBL/GenBank/DDBJ databases">
        <authorList>
            <consortium name="Pathogen Informatics"/>
        </authorList>
    </citation>
    <scope>NUCLEOTIDE SEQUENCE [LARGE SCALE GENOMIC DNA]</scope>
</reference>
<keyword evidence="2 7" id="KW-0812">Transmembrane</keyword>
<keyword evidence="6" id="KW-0472">Membrane</keyword>
<evidence type="ECO:0000256" key="4">
    <source>
        <dbReference type="ARBA" id="ARBA00022989"/>
    </source>
</evidence>
<reference evidence="10" key="1">
    <citation type="submission" date="2017-02" db="UniProtKB">
        <authorList>
            <consortium name="WormBaseParasite"/>
        </authorList>
    </citation>
    <scope>IDENTIFICATION</scope>
</reference>
<gene>
    <name evidence="8" type="ORF">ASIM_LOCUS11878</name>
</gene>
<dbReference type="GO" id="GO:0042407">
    <property type="term" value="P:cristae formation"/>
    <property type="evidence" value="ECO:0007669"/>
    <property type="project" value="TreeGrafter"/>
</dbReference>
<dbReference type="GO" id="GO:0061617">
    <property type="term" value="C:MICOS complex"/>
    <property type="evidence" value="ECO:0007669"/>
    <property type="project" value="TreeGrafter"/>
</dbReference>